<dbReference type="FunFam" id="3.20.20.70:FF:000025">
    <property type="entry name" value="Triosephosphate isomerase"/>
    <property type="match status" value="1"/>
</dbReference>
<dbReference type="GO" id="GO:0004807">
    <property type="term" value="F:triose-phosphate isomerase activity"/>
    <property type="evidence" value="ECO:0007669"/>
    <property type="project" value="InterPro"/>
</dbReference>
<evidence type="ECO:0000256" key="3">
    <source>
        <dbReference type="ARBA" id="ARBA00023235"/>
    </source>
</evidence>
<dbReference type="InterPro" id="IPR020861">
    <property type="entry name" value="Triosephosphate_isomerase_AS"/>
</dbReference>
<comment type="subunit">
    <text evidence="2">Homodimer.</text>
</comment>
<dbReference type="InterPro" id="IPR035990">
    <property type="entry name" value="TIM_sf"/>
</dbReference>
<dbReference type="CDD" id="cd00311">
    <property type="entry name" value="TIM"/>
    <property type="match status" value="1"/>
</dbReference>
<dbReference type="SUPFAM" id="SSF51351">
    <property type="entry name" value="Triosephosphate isomerase (TIM)"/>
    <property type="match status" value="1"/>
</dbReference>
<gene>
    <name evidence="5" type="primary">TPIA</name>
    <name evidence="5" type="ORF">TSPGSL018_19473</name>
</gene>
<dbReference type="PANTHER" id="PTHR21139:SF2">
    <property type="entry name" value="TRIOSEPHOSPHATE ISOMERASE"/>
    <property type="match status" value="1"/>
</dbReference>
<dbReference type="InterPro" id="IPR000652">
    <property type="entry name" value="Triosephosphate_isomerase"/>
</dbReference>
<dbReference type="InterPro" id="IPR013785">
    <property type="entry name" value="Aldolase_TIM"/>
</dbReference>
<dbReference type="GO" id="GO:0006094">
    <property type="term" value="P:gluconeogenesis"/>
    <property type="evidence" value="ECO:0007669"/>
    <property type="project" value="TreeGrafter"/>
</dbReference>
<dbReference type="PROSITE" id="PS51440">
    <property type="entry name" value="TIM_2"/>
    <property type="match status" value="1"/>
</dbReference>
<dbReference type="Pfam" id="PF00121">
    <property type="entry name" value="TIM"/>
    <property type="match status" value="1"/>
</dbReference>
<dbReference type="InterPro" id="IPR022896">
    <property type="entry name" value="TrioseP_Isoase_bac/euk"/>
</dbReference>
<dbReference type="GO" id="GO:0005829">
    <property type="term" value="C:cytosol"/>
    <property type="evidence" value="ECO:0007669"/>
    <property type="project" value="TreeGrafter"/>
</dbReference>
<keyword evidence="3 5" id="KW-0413">Isomerase</keyword>
<protein>
    <submittedName>
        <fullName evidence="5">Triosephosphate isomerase (TIM)</fullName>
    </submittedName>
</protein>
<dbReference type="PANTHER" id="PTHR21139">
    <property type="entry name" value="TRIOSEPHOSPHATE ISOMERASE"/>
    <property type="match status" value="1"/>
</dbReference>
<sequence length="290" mass="31101">MVLAAMKVSASPSTTFSRQVALSSRVSITRNAGGGRRVVMMAGHGKFFVGGNWKCNGNRDSVDKLVADLNGGTVPSDVEVVCAPPFVYLDRVQSKIDSKFALAAQNCWLSKGGAYTGEVAAEMLSDMDVPWVILGHSERRQHCAESNEVVAQKAAYALSCGLGVIGCIGESLEEREAGKLWQVLGRQMEAYKEKVTDWSRMVIAYEPIWAIGTGVVATPEQAQEAHAFLRNWVVDNLGPEVASDLRIIYGGSVNAENCGDLGKREDIDGFLVGGASLKGPDFIKICNAQA</sequence>
<evidence type="ECO:0000256" key="2">
    <source>
        <dbReference type="ARBA" id="ARBA00011738"/>
    </source>
</evidence>
<name>A0A061RV33_9CHLO</name>
<proteinExistence type="inferred from homology"/>
<dbReference type="AlphaFoldDB" id="A0A061RV33"/>
<dbReference type="GO" id="GO:0019563">
    <property type="term" value="P:glycerol catabolic process"/>
    <property type="evidence" value="ECO:0007669"/>
    <property type="project" value="TreeGrafter"/>
</dbReference>
<dbReference type="HAMAP" id="MF_00147_B">
    <property type="entry name" value="TIM_B"/>
    <property type="match status" value="1"/>
</dbReference>
<dbReference type="EMBL" id="GBEZ01008854">
    <property type="protein sequence ID" value="JAC76707.1"/>
    <property type="molecule type" value="Transcribed_RNA"/>
</dbReference>
<evidence type="ECO:0000256" key="4">
    <source>
        <dbReference type="ARBA" id="ARBA00024331"/>
    </source>
</evidence>
<evidence type="ECO:0000256" key="1">
    <source>
        <dbReference type="ARBA" id="ARBA00007422"/>
    </source>
</evidence>
<dbReference type="Gene3D" id="3.20.20.70">
    <property type="entry name" value="Aldolase class I"/>
    <property type="match status" value="1"/>
</dbReference>
<reference evidence="5" key="1">
    <citation type="submission" date="2014-05" db="EMBL/GenBank/DDBJ databases">
        <title>The transcriptome of the halophilic microalga Tetraselmis sp. GSL018 isolated from the Great Salt Lake, Utah.</title>
        <authorList>
            <person name="Jinkerson R.E."/>
            <person name="D'Adamo S."/>
            <person name="Posewitz M.C."/>
        </authorList>
    </citation>
    <scope>NUCLEOTIDE SEQUENCE</scope>
    <source>
        <strain evidence="5">GSL018</strain>
    </source>
</reference>
<comment type="pathway">
    <text evidence="4">Carbohydrate biosynthesis.</text>
</comment>
<accession>A0A061RV33</accession>
<organism evidence="5">
    <name type="scientific">Tetraselmis sp. GSL018</name>
    <dbReference type="NCBI Taxonomy" id="582737"/>
    <lineage>
        <taxon>Eukaryota</taxon>
        <taxon>Viridiplantae</taxon>
        <taxon>Chlorophyta</taxon>
        <taxon>core chlorophytes</taxon>
        <taxon>Chlorodendrophyceae</taxon>
        <taxon>Chlorodendrales</taxon>
        <taxon>Chlorodendraceae</taxon>
        <taxon>Tetraselmis</taxon>
    </lineage>
</organism>
<comment type="similarity">
    <text evidence="1">Belongs to the triosephosphate isomerase family.</text>
</comment>
<dbReference type="PROSITE" id="PS00171">
    <property type="entry name" value="TIM_1"/>
    <property type="match status" value="1"/>
</dbReference>
<dbReference type="GO" id="GO:0006096">
    <property type="term" value="P:glycolytic process"/>
    <property type="evidence" value="ECO:0007669"/>
    <property type="project" value="InterPro"/>
</dbReference>
<evidence type="ECO:0000313" key="5">
    <source>
        <dbReference type="EMBL" id="JAC76707.1"/>
    </source>
</evidence>
<dbReference type="GO" id="GO:0046166">
    <property type="term" value="P:glyceraldehyde-3-phosphate biosynthetic process"/>
    <property type="evidence" value="ECO:0007669"/>
    <property type="project" value="TreeGrafter"/>
</dbReference>
<dbReference type="NCBIfam" id="TIGR00419">
    <property type="entry name" value="tim"/>
    <property type="match status" value="1"/>
</dbReference>